<keyword evidence="2" id="KW-1185">Reference proteome</keyword>
<reference evidence="1" key="1">
    <citation type="submission" date="2023-05" db="EMBL/GenBank/DDBJ databases">
        <authorList>
            <person name="Zhang X."/>
        </authorList>
    </citation>
    <scope>NUCLEOTIDE SEQUENCE</scope>
    <source>
        <strain evidence="1">BD1B2-1</strain>
    </source>
</reference>
<gene>
    <name evidence="1" type="ORF">QNI22_20740</name>
</gene>
<comment type="caution">
    <text evidence="1">The sequence shown here is derived from an EMBL/GenBank/DDBJ whole genome shotgun (WGS) entry which is preliminary data.</text>
</comment>
<dbReference type="Proteomes" id="UP001232063">
    <property type="component" value="Unassembled WGS sequence"/>
</dbReference>
<sequence>MQRSNKTLINDFIEQIWNLRRFDTIQEFLHPDFIDHSLPDHLPTGKEGMLKWIQAISFSFEHTTIIDDHVTENDKSVIKVRMKMKHVGLWRDIPATYKEVETVGYRLYRLADGKIIEHWALIDGQSLENQLQNAVHVCKVAE</sequence>
<dbReference type="PANTHER" id="PTHR38436">
    <property type="entry name" value="POLYKETIDE CYCLASE SNOAL-LIKE DOMAIN"/>
    <property type="match status" value="1"/>
</dbReference>
<dbReference type="AlphaFoldDB" id="A0AAE3R9C9"/>
<dbReference type="InterPro" id="IPR032710">
    <property type="entry name" value="NTF2-like_dom_sf"/>
</dbReference>
<name>A0AAE3R9C9_9BACT</name>
<evidence type="ECO:0000313" key="2">
    <source>
        <dbReference type="Proteomes" id="UP001232063"/>
    </source>
</evidence>
<dbReference type="Pfam" id="PF07366">
    <property type="entry name" value="SnoaL"/>
    <property type="match status" value="1"/>
</dbReference>
<dbReference type="EMBL" id="JASJOU010000007">
    <property type="protein sequence ID" value="MDJ1503108.1"/>
    <property type="molecule type" value="Genomic_DNA"/>
</dbReference>
<dbReference type="SUPFAM" id="SSF54427">
    <property type="entry name" value="NTF2-like"/>
    <property type="match status" value="1"/>
</dbReference>
<proteinExistence type="predicted"/>
<organism evidence="1 2">
    <name type="scientific">Xanthocytophaga agilis</name>
    <dbReference type="NCBI Taxonomy" id="3048010"/>
    <lineage>
        <taxon>Bacteria</taxon>
        <taxon>Pseudomonadati</taxon>
        <taxon>Bacteroidota</taxon>
        <taxon>Cytophagia</taxon>
        <taxon>Cytophagales</taxon>
        <taxon>Rhodocytophagaceae</taxon>
        <taxon>Xanthocytophaga</taxon>
    </lineage>
</organism>
<protein>
    <submittedName>
        <fullName evidence="1">Ester cyclase</fullName>
    </submittedName>
</protein>
<dbReference type="Gene3D" id="3.10.450.50">
    <property type="match status" value="1"/>
</dbReference>
<dbReference type="PANTHER" id="PTHR38436:SF1">
    <property type="entry name" value="ESTER CYCLASE"/>
    <property type="match status" value="1"/>
</dbReference>
<accession>A0AAE3R9C9</accession>
<dbReference type="RefSeq" id="WP_314513589.1">
    <property type="nucleotide sequence ID" value="NZ_JASJOU010000007.1"/>
</dbReference>
<dbReference type="GO" id="GO:0030638">
    <property type="term" value="P:polyketide metabolic process"/>
    <property type="evidence" value="ECO:0007669"/>
    <property type="project" value="InterPro"/>
</dbReference>
<dbReference type="InterPro" id="IPR009959">
    <property type="entry name" value="Cyclase_SnoaL-like"/>
</dbReference>
<evidence type="ECO:0000313" key="1">
    <source>
        <dbReference type="EMBL" id="MDJ1503108.1"/>
    </source>
</evidence>